<accession>A0AAD7ZFX5</accession>
<keyword evidence="2" id="KW-1185">Reference proteome</keyword>
<dbReference type="EMBL" id="JASPKZ010008606">
    <property type="protein sequence ID" value="KAJ9579203.1"/>
    <property type="molecule type" value="Genomic_DNA"/>
</dbReference>
<evidence type="ECO:0000313" key="1">
    <source>
        <dbReference type="EMBL" id="KAJ9579203.1"/>
    </source>
</evidence>
<evidence type="ECO:0000313" key="2">
    <source>
        <dbReference type="Proteomes" id="UP001233999"/>
    </source>
</evidence>
<comment type="caution">
    <text evidence="1">The sequence shown here is derived from an EMBL/GenBank/DDBJ whole genome shotgun (WGS) entry which is preliminary data.</text>
</comment>
<reference evidence="1" key="1">
    <citation type="journal article" date="2023" name="IScience">
        <title>Live-bearing cockroach genome reveals convergent evolutionary mechanisms linked to viviparity in insects and beyond.</title>
        <authorList>
            <person name="Fouks B."/>
            <person name="Harrison M.C."/>
            <person name="Mikhailova A.A."/>
            <person name="Marchal E."/>
            <person name="English S."/>
            <person name="Carruthers M."/>
            <person name="Jennings E.C."/>
            <person name="Chiamaka E.L."/>
            <person name="Frigard R.A."/>
            <person name="Pippel M."/>
            <person name="Attardo G.M."/>
            <person name="Benoit J.B."/>
            <person name="Bornberg-Bauer E."/>
            <person name="Tobe S.S."/>
        </authorList>
    </citation>
    <scope>NUCLEOTIDE SEQUENCE</scope>
    <source>
        <strain evidence="1">Stay&amp;Tobe</strain>
    </source>
</reference>
<protein>
    <submittedName>
        <fullName evidence="1">Uncharacterized protein</fullName>
    </submittedName>
</protein>
<sequence>MSKNYNVGALSELGCGQCDPASQNCCVLQLVQDTLLDEGLRVVKEMVASQNKESSNNSYDDNFNSDNKVQVISSSGGNIIAVANPALSMLPSEAASGVDKAPATPLVLLKQEPLSPAVSPTPAKSE</sequence>
<proteinExistence type="predicted"/>
<name>A0AAD7ZFX5_DIPPU</name>
<reference evidence="1" key="2">
    <citation type="submission" date="2023-05" db="EMBL/GenBank/DDBJ databases">
        <authorList>
            <person name="Fouks B."/>
        </authorList>
    </citation>
    <scope>NUCLEOTIDE SEQUENCE</scope>
    <source>
        <strain evidence="1">Stay&amp;Tobe</strain>
        <tissue evidence="1">Testes</tissue>
    </source>
</reference>
<organism evidence="1 2">
    <name type="scientific">Diploptera punctata</name>
    <name type="common">Pacific beetle cockroach</name>
    <dbReference type="NCBI Taxonomy" id="6984"/>
    <lineage>
        <taxon>Eukaryota</taxon>
        <taxon>Metazoa</taxon>
        <taxon>Ecdysozoa</taxon>
        <taxon>Arthropoda</taxon>
        <taxon>Hexapoda</taxon>
        <taxon>Insecta</taxon>
        <taxon>Pterygota</taxon>
        <taxon>Neoptera</taxon>
        <taxon>Polyneoptera</taxon>
        <taxon>Dictyoptera</taxon>
        <taxon>Blattodea</taxon>
        <taxon>Blaberoidea</taxon>
        <taxon>Blaberidae</taxon>
        <taxon>Diplopterinae</taxon>
        <taxon>Diploptera</taxon>
    </lineage>
</organism>
<dbReference type="AlphaFoldDB" id="A0AAD7ZFX5"/>
<gene>
    <name evidence="1" type="ORF">L9F63_024690</name>
</gene>
<dbReference type="Proteomes" id="UP001233999">
    <property type="component" value="Unassembled WGS sequence"/>
</dbReference>